<dbReference type="PROSITE" id="PS50002">
    <property type="entry name" value="SH3"/>
    <property type="match status" value="3"/>
</dbReference>
<feature type="region of interest" description="Disordered" evidence="7">
    <location>
        <begin position="353"/>
        <end position="819"/>
    </location>
</feature>
<feature type="compositionally biased region" description="Polar residues" evidence="7">
    <location>
        <begin position="497"/>
        <end position="522"/>
    </location>
</feature>
<feature type="compositionally biased region" description="Basic and acidic residues" evidence="7">
    <location>
        <begin position="603"/>
        <end position="616"/>
    </location>
</feature>
<feature type="compositionally biased region" description="Low complexity" evidence="7">
    <location>
        <begin position="707"/>
        <end position="722"/>
    </location>
</feature>
<comment type="caution">
    <text evidence="9">The sequence shown here is derived from an EMBL/GenBank/DDBJ whole genome shotgun (WGS) entry which is preliminary data.</text>
</comment>
<dbReference type="Pfam" id="PF07653">
    <property type="entry name" value="SH3_2"/>
    <property type="match status" value="1"/>
</dbReference>
<feature type="region of interest" description="Disordered" evidence="7">
    <location>
        <begin position="249"/>
        <end position="291"/>
    </location>
</feature>
<feature type="compositionally biased region" description="Basic and acidic residues" evidence="7">
    <location>
        <begin position="544"/>
        <end position="564"/>
    </location>
</feature>
<name>A0A1X2INR8_9FUNG</name>
<proteinExistence type="predicted"/>
<comment type="subcellular location">
    <subcellularLocation>
        <location evidence="1">Membrane</location>
        <topology evidence="1">Peripheral membrane protein</topology>
    </subcellularLocation>
</comment>
<dbReference type="Pfam" id="PF14604">
    <property type="entry name" value="SH3_9"/>
    <property type="match status" value="1"/>
</dbReference>
<dbReference type="PANTHER" id="PTHR14167:SF81">
    <property type="entry name" value="ENDOPHILIN-A"/>
    <property type="match status" value="1"/>
</dbReference>
<feature type="coiled-coil region" evidence="6">
    <location>
        <begin position="826"/>
        <end position="867"/>
    </location>
</feature>
<evidence type="ECO:0000256" key="1">
    <source>
        <dbReference type="ARBA" id="ARBA00004170"/>
    </source>
</evidence>
<evidence type="ECO:0000256" key="6">
    <source>
        <dbReference type="SAM" id="Coils"/>
    </source>
</evidence>
<dbReference type="PANTHER" id="PTHR14167">
    <property type="entry name" value="SH3 DOMAIN-CONTAINING"/>
    <property type="match status" value="1"/>
</dbReference>
<dbReference type="Pfam" id="PF00018">
    <property type="entry name" value="SH3_1"/>
    <property type="match status" value="1"/>
</dbReference>
<reference evidence="9 10" key="1">
    <citation type="submission" date="2016-07" db="EMBL/GenBank/DDBJ databases">
        <title>Pervasive Adenine N6-methylation of Active Genes in Fungi.</title>
        <authorList>
            <consortium name="DOE Joint Genome Institute"/>
            <person name="Mondo S.J."/>
            <person name="Dannebaum R.O."/>
            <person name="Kuo R.C."/>
            <person name="Labutti K."/>
            <person name="Haridas S."/>
            <person name="Kuo A."/>
            <person name="Salamov A."/>
            <person name="Ahrendt S.R."/>
            <person name="Lipzen A."/>
            <person name="Sullivan W."/>
            <person name="Andreopoulos W.B."/>
            <person name="Clum A."/>
            <person name="Lindquist E."/>
            <person name="Daum C."/>
            <person name="Ramamoorthy G.K."/>
            <person name="Gryganskyi A."/>
            <person name="Culley D."/>
            <person name="Magnuson J.K."/>
            <person name="James T.Y."/>
            <person name="O'Malley M.A."/>
            <person name="Stajich J.E."/>
            <person name="Spatafora J.W."/>
            <person name="Visel A."/>
            <person name="Grigoriev I.V."/>
        </authorList>
    </citation>
    <scope>NUCLEOTIDE SEQUENCE [LARGE SCALE GENOMIC DNA]</scope>
    <source>
        <strain evidence="9 10">NRRL 1336</strain>
    </source>
</reference>
<keyword evidence="10" id="KW-1185">Reference proteome</keyword>
<dbReference type="InterPro" id="IPR036028">
    <property type="entry name" value="SH3-like_dom_sf"/>
</dbReference>
<evidence type="ECO:0000256" key="5">
    <source>
        <dbReference type="PROSITE-ProRule" id="PRU00192"/>
    </source>
</evidence>
<keyword evidence="2 5" id="KW-0728">SH3 domain</keyword>
<feature type="compositionally biased region" description="Low complexity" evidence="7">
    <location>
        <begin position="249"/>
        <end position="273"/>
    </location>
</feature>
<feature type="region of interest" description="Disordered" evidence="7">
    <location>
        <begin position="62"/>
        <end position="137"/>
    </location>
</feature>
<dbReference type="CDD" id="cd00174">
    <property type="entry name" value="SH3"/>
    <property type="match status" value="2"/>
</dbReference>
<dbReference type="PRINTS" id="PR00452">
    <property type="entry name" value="SH3DOMAIN"/>
</dbReference>
<dbReference type="Proteomes" id="UP000193560">
    <property type="component" value="Unassembled WGS sequence"/>
</dbReference>
<sequence>MTDTVTAHHDYKAQQDDELSFIAGDIIKVTDHSNADWWLGSKQDGSSGYFPSNFVEAASQVKETSTAETGTVAETTTATSISGSDKEAATTTTADVDKDAAAATPSTSIDDDTTAGAASGSEQAENPQVETEQQRPSIGMARVMEDYAMQHEDELTLHKGGIVVLYERSDDGEWLNGEINGKQGRFPAKYVEDIDMPGRPDLGISNTDMTSQSGDAGAKAPPGGFKLAAFGVKQGGIGSLLAGGIPTLKKTSVKTPTPTTTEPRSEPQSTTPTDSPSAKQHQQHPEQTTGASLGKAIVLHPYDAENDDELNLIRGEYVDILDRHADDGWWQGRNEKNQSGVFPSNFVKEIEQDQQAAIPPPVRTRKSVASVGATQTLSSSPVVPSESRPFSTPTPSLQQRQPTPVVSQRLPPLPDSRPPVATNEEDSTATSTVQVKEDDSDSFGLKETPVGDSASNDNQPTTPEVSPRVETSPPAMNIASVDQQQEEAPSPKEHAQNEQQQVPVETKSATEQPQSPVSNVDQTASFTAHADTDADTVTGPEVQEQSKLDKEEDDITTKQEEIKDNTTTTAAEEPEFNDSTEENQESKDSVTTPSPAASLAKPAESKAVEETPKADGEAAPASPNDDMIEQEPKNGGDVDEDDDESKKGTDVGLPQLTTGPRLVSPSRTSRPSNRAGSRRPPTKPEASPSQTELLQQELEKTPEEESPSAAAADTAADTASSPTSPPPKPIKPIFAKFPTPFAMGGGEGISAKNLKPVQRRMFEPSPAYEPSPSSSPPTATQNDEEAAAATRPTPGGVRGLASRFAGMPSSGGGNEVMETKLKNFTKNEVEKTRKEFEKLLDVERARTSKLEAMVESLLLQIDQLNQQVNGDNAS</sequence>
<feature type="compositionally biased region" description="Polar residues" evidence="7">
    <location>
        <begin position="665"/>
        <end position="675"/>
    </location>
</feature>
<organism evidence="9 10">
    <name type="scientific">Absidia repens</name>
    <dbReference type="NCBI Taxonomy" id="90262"/>
    <lineage>
        <taxon>Eukaryota</taxon>
        <taxon>Fungi</taxon>
        <taxon>Fungi incertae sedis</taxon>
        <taxon>Mucoromycota</taxon>
        <taxon>Mucoromycotina</taxon>
        <taxon>Mucoromycetes</taxon>
        <taxon>Mucorales</taxon>
        <taxon>Cunninghamellaceae</taxon>
        <taxon>Absidia</taxon>
    </lineage>
</organism>
<dbReference type="SMART" id="SM00326">
    <property type="entry name" value="SH3"/>
    <property type="match status" value="3"/>
</dbReference>
<feature type="domain" description="SH3" evidence="8">
    <location>
        <begin position="291"/>
        <end position="352"/>
    </location>
</feature>
<feature type="compositionally biased region" description="Polar residues" evidence="7">
    <location>
        <begin position="453"/>
        <end position="464"/>
    </location>
</feature>
<dbReference type="InterPro" id="IPR050384">
    <property type="entry name" value="Endophilin_SH3RF"/>
</dbReference>
<dbReference type="Gene3D" id="2.30.30.40">
    <property type="entry name" value="SH3 Domains"/>
    <property type="match status" value="3"/>
</dbReference>
<feature type="domain" description="SH3" evidence="8">
    <location>
        <begin position="136"/>
        <end position="196"/>
    </location>
</feature>
<evidence type="ECO:0000256" key="2">
    <source>
        <dbReference type="ARBA" id="ARBA00022443"/>
    </source>
</evidence>
<accession>A0A1X2INR8</accession>
<evidence type="ECO:0000259" key="8">
    <source>
        <dbReference type="PROSITE" id="PS50002"/>
    </source>
</evidence>
<dbReference type="AlphaFoldDB" id="A0A1X2INR8"/>
<gene>
    <name evidence="9" type="ORF">BCR42DRAFT_435497</name>
</gene>
<feature type="domain" description="SH3" evidence="8">
    <location>
        <begin position="1"/>
        <end position="60"/>
    </location>
</feature>
<keyword evidence="4" id="KW-0472">Membrane</keyword>
<dbReference type="SUPFAM" id="SSF50044">
    <property type="entry name" value="SH3-domain"/>
    <property type="match status" value="3"/>
</dbReference>
<protein>
    <recommendedName>
        <fullName evidence="8">SH3 domain-containing protein</fullName>
    </recommendedName>
</protein>
<dbReference type="STRING" id="90262.A0A1X2INR8"/>
<feature type="compositionally biased region" description="Polar residues" evidence="7">
    <location>
        <begin position="120"/>
        <end position="136"/>
    </location>
</feature>
<feature type="compositionally biased region" description="Polar residues" evidence="7">
    <location>
        <begin position="274"/>
        <end position="291"/>
    </location>
</feature>
<feature type="compositionally biased region" description="Acidic residues" evidence="7">
    <location>
        <begin position="572"/>
        <end position="583"/>
    </location>
</feature>
<evidence type="ECO:0000256" key="4">
    <source>
        <dbReference type="ARBA" id="ARBA00023136"/>
    </source>
</evidence>
<evidence type="ECO:0000313" key="9">
    <source>
        <dbReference type="EMBL" id="ORZ19645.1"/>
    </source>
</evidence>
<feature type="compositionally biased region" description="Low complexity" evidence="7">
    <location>
        <begin position="378"/>
        <end position="391"/>
    </location>
</feature>
<feature type="compositionally biased region" description="Low complexity" evidence="7">
    <location>
        <begin position="63"/>
        <end position="82"/>
    </location>
</feature>
<feature type="compositionally biased region" description="Polar residues" evidence="7">
    <location>
        <begin position="393"/>
        <end position="406"/>
    </location>
</feature>
<evidence type="ECO:0000313" key="10">
    <source>
        <dbReference type="Proteomes" id="UP000193560"/>
    </source>
</evidence>
<keyword evidence="3 6" id="KW-0175">Coiled coil</keyword>
<evidence type="ECO:0000256" key="7">
    <source>
        <dbReference type="SAM" id="MobiDB-lite"/>
    </source>
</evidence>
<dbReference type="OrthoDB" id="5340910at2759"/>
<evidence type="ECO:0000256" key="3">
    <source>
        <dbReference type="ARBA" id="ARBA00023054"/>
    </source>
</evidence>
<dbReference type="InterPro" id="IPR001452">
    <property type="entry name" value="SH3_domain"/>
</dbReference>
<feature type="compositionally biased region" description="Low complexity" evidence="7">
    <location>
        <begin position="731"/>
        <end position="742"/>
    </location>
</feature>
<dbReference type="EMBL" id="MCGE01000007">
    <property type="protein sequence ID" value="ORZ19645.1"/>
    <property type="molecule type" value="Genomic_DNA"/>
</dbReference>